<organism evidence="5 6">
    <name type="scientific">Nitratidesulfovibrio liaohensis</name>
    <dbReference type="NCBI Taxonomy" id="2604158"/>
    <lineage>
        <taxon>Bacteria</taxon>
        <taxon>Pseudomonadati</taxon>
        <taxon>Thermodesulfobacteriota</taxon>
        <taxon>Desulfovibrionia</taxon>
        <taxon>Desulfovibrionales</taxon>
        <taxon>Desulfovibrionaceae</taxon>
        <taxon>Nitratidesulfovibrio</taxon>
    </lineage>
</organism>
<gene>
    <name evidence="5" type="ORF">KPS_003295</name>
</gene>
<dbReference type="PANTHER" id="PTHR41542">
    <property type="entry name" value="BLL5807 PROTEIN"/>
    <property type="match status" value="1"/>
</dbReference>
<feature type="transmembrane region" description="Helical" evidence="2">
    <location>
        <begin position="83"/>
        <end position="104"/>
    </location>
</feature>
<dbReference type="Proteomes" id="UP001180616">
    <property type="component" value="Chromosome"/>
</dbReference>
<feature type="domain" description="Tim44-like" evidence="4">
    <location>
        <begin position="176"/>
        <end position="305"/>
    </location>
</feature>
<dbReference type="Pfam" id="PF04280">
    <property type="entry name" value="Tim44"/>
    <property type="match status" value="1"/>
</dbReference>
<feature type="compositionally biased region" description="Low complexity" evidence="1">
    <location>
        <begin position="64"/>
        <end position="79"/>
    </location>
</feature>
<name>A0ABY9R221_9BACT</name>
<sequence length="308" mass="32788">MTRTRIIACCLAVAVAFCLGMTDLADAKRLGGGKSFGSSPSYQRSFTPTQPSPSSPAGPNLNRQQQTQQPGPATPQQAPRSRFGGFGGILGGMLAGSLIGSLLFGGGFGGVGMMDMLLLALVAFMALKFFAARRGSAPAPASASGQPGGMRREADYGVQSGSSAGWDALRNAPAASADAQPASPGIPEGFDTEDFLRGAKLAYNRLQASWDRRDLDDIAQFTTPEILKEITQQAQDDPGPSRTEVLYCNASVLSVTEEKDRSVATVFFDVLMREDAQADAPSQVREVWHFVRTGNEMWRLDGIQQVEM</sequence>
<accession>A0ABY9R221</accession>
<feature type="region of interest" description="Disordered" evidence="1">
    <location>
        <begin position="137"/>
        <end position="157"/>
    </location>
</feature>
<keyword evidence="5" id="KW-0689">Ribosomal protein</keyword>
<evidence type="ECO:0000313" key="6">
    <source>
        <dbReference type="Proteomes" id="UP001180616"/>
    </source>
</evidence>
<keyword evidence="3" id="KW-0732">Signal</keyword>
<dbReference type="RefSeq" id="WP_309541218.1">
    <property type="nucleotide sequence ID" value="NZ_CP133659.1"/>
</dbReference>
<evidence type="ECO:0000259" key="4">
    <source>
        <dbReference type="SMART" id="SM00978"/>
    </source>
</evidence>
<dbReference type="SUPFAM" id="SSF54427">
    <property type="entry name" value="NTF2-like"/>
    <property type="match status" value="1"/>
</dbReference>
<evidence type="ECO:0000256" key="1">
    <source>
        <dbReference type="SAM" id="MobiDB-lite"/>
    </source>
</evidence>
<feature type="transmembrane region" description="Helical" evidence="2">
    <location>
        <begin position="116"/>
        <end position="132"/>
    </location>
</feature>
<evidence type="ECO:0000256" key="3">
    <source>
        <dbReference type="SAM" id="SignalP"/>
    </source>
</evidence>
<dbReference type="PANTHER" id="PTHR41542:SF1">
    <property type="entry name" value="BLL5807 PROTEIN"/>
    <property type="match status" value="1"/>
</dbReference>
<keyword evidence="2" id="KW-1133">Transmembrane helix</keyword>
<keyword evidence="6" id="KW-1185">Reference proteome</keyword>
<dbReference type="EMBL" id="CP133659">
    <property type="protein sequence ID" value="WMW65187.1"/>
    <property type="molecule type" value="Genomic_DNA"/>
</dbReference>
<feature type="chain" id="PRO_5046959780" evidence="3">
    <location>
        <begin position="28"/>
        <end position="308"/>
    </location>
</feature>
<keyword evidence="5" id="KW-0687">Ribonucleoprotein</keyword>
<evidence type="ECO:0000313" key="5">
    <source>
        <dbReference type="EMBL" id="WMW65187.1"/>
    </source>
</evidence>
<keyword evidence="2" id="KW-0812">Transmembrane</keyword>
<dbReference type="SMART" id="SM00978">
    <property type="entry name" value="Tim44"/>
    <property type="match status" value="1"/>
</dbReference>
<keyword evidence="2" id="KW-0472">Membrane</keyword>
<dbReference type="InterPro" id="IPR007379">
    <property type="entry name" value="Tim44-like_dom"/>
</dbReference>
<dbReference type="InterPro" id="IPR032710">
    <property type="entry name" value="NTF2-like_dom_sf"/>
</dbReference>
<dbReference type="GO" id="GO:0005840">
    <property type="term" value="C:ribosome"/>
    <property type="evidence" value="ECO:0007669"/>
    <property type="project" value="UniProtKB-KW"/>
</dbReference>
<feature type="region of interest" description="Disordered" evidence="1">
    <location>
        <begin position="36"/>
        <end position="82"/>
    </location>
</feature>
<reference evidence="5" key="1">
    <citation type="submission" date="2023-09" db="EMBL/GenBank/DDBJ databases">
        <authorList>
            <consortium name="CW5 consortium"/>
            <person name="Lu C.-W."/>
        </authorList>
    </citation>
    <scope>NUCLEOTIDE SEQUENCE</scope>
    <source>
        <strain evidence="5">KPS</strain>
    </source>
</reference>
<protein>
    <submittedName>
        <fullName evidence="5">39S ribosomal protein L45</fullName>
    </submittedName>
</protein>
<feature type="signal peptide" evidence="3">
    <location>
        <begin position="1"/>
        <end position="27"/>
    </location>
</feature>
<proteinExistence type="predicted"/>
<evidence type="ECO:0000256" key="2">
    <source>
        <dbReference type="SAM" id="Phobius"/>
    </source>
</evidence>